<protein>
    <submittedName>
        <fullName evidence="1">Uncharacterized protein</fullName>
    </submittedName>
</protein>
<dbReference type="KEGG" id="ssck:SPSK_09999"/>
<dbReference type="AlphaFoldDB" id="A0A0F2M6I4"/>
<sequence length="140" mass="16094">MSYLEGHELGETWESATAAAFLTETLNEHLENRIKFGRFEDFQDMSKVMHEAALFCPATTNYSPHKAKEPIAMKYIVQTRLCAATSIRQYHALRDAIVQLKNFIFCSLSANPKGRRLSSYLRGYVQRQCQRDSKLRSAEL</sequence>
<organism evidence="1 2">
    <name type="scientific">Sporothrix schenckii 1099-18</name>
    <dbReference type="NCBI Taxonomy" id="1397361"/>
    <lineage>
        <taxon>Eukaryota</taxon>
        <taxon>Fungi</taxon>
        <taxon>Dikarya</taxon>
        <taxon>Ascomycota</taxon>
        <taxon>Pezizomycotina</taxon>
        <taxon>Sordariomycetes</taxon>
        <taxon>Sordariomycetidae</taxon>
        <taxon>Ophiostomatales</taxon>
        <taxon>Ophiostomataceae</taxon>
        <taxon>Sporothrix</taxon>
    </lineage>
</organism>
<dbReference type="RefSeq" id="XP_016587380.1">
    <property type="nucleotide sequence ID" value="XM_016736562.1"/>
</dbReference>
<comment type="caution">
    <text evidence="1">The sequence shown here is derived from an EMBL/GenBank/DDBJ whole genome shotgun (WGS) entry which is preliminary data.</text>
</comment>
<name>A0A0F2M6I4_SPOSC</name>
<dbReference type="VEuPathDB" id="FungiDB:SPSK_09999"/>
<evidence type="ECO:0000313" key="1">
    <source>
        <dbReference type="EMBL" id="KJR84704.1"/>
    </source>
</evidence>
<dbReference type="GeneID" id="27671839"/>
<dbReference type="EMBL" id="AXCR01000007">
    <property type="protein sequence ID" value="KJR84704.1"/>
    <property type="molecule type" value="Genomic_DNA"/>
</dbReference>
<gene>
    <name evidence="1" type="ORF">SPSK_09999</name>
</gene>
<reference evidence="1 2" key="2">
    <citation type="journal article" date="2015" name="Eukaryot. Cell">
        <title>Asexual propagation of a virulent clone complex in a human and feline outbreak of sporotrichosis.</title>
        <authorList>
            <person name="Teixeira Mde M."/>
            <person name="Rodrigues A.M."/>
            <person name="Tsui C.K."/>
            <person name="de Almeida L.G."/>
            <person name="Van Diepeningen A.D."/>
            <person name="van den Ende B.G."/>
            <person name="Fernandes G.F."/>
            <person name="Kano R."/>
            <person name="Hamelin R.C."/>
            <person name="Lopes-Bezerra L.M."/>
            <person name="Vasconcelos A.T."/>
            <person name="de Hoog S."/>
            <person name="de Camargo Z.P."/>
            <person name="Felipe M.S."/>
        </authorList>
    </citation>
    <scope>NUCLEOTIDE SEQUENCE [LARGE SCALE GENOMIC DNA]</scope>
    <source>
        <strain evidence="1 2">1099-18</strain>
    </source>
</reference>
<accession>A0A0F2M6I4</accession>
<dbReference type="Proteomes" id="UP000033710">
    <property type="component" value="Unassembled WGS sequence"/>
</dbReference>
<proteinExistence type="predicted"/>
<evidence type="ECO:0000313" key="2">
    <source>
        <dbReference type="Proteomes" id="UP000033710"/>
    </source>
</evidence>
<reference evidence="1 2" key="1">
    <citation type="journal article" date="2014" name="BMC Genomics">
        <title>Comparative genomics of the major fungal agents of human and animal Sporotrichosis: Sporothrix schenckii and Sporothrix brasiliensis.</title>
        <authorList>
            <person name="Teixeira M.M."/>
            <person name="de Almeida L.G."/>
            <person name="Kubitschek-Barreira P."/>
            <person name="Alves F.L."/>
            <person name="Kioshima E.S."/>
            <person name="Abadio A.K."/>
            <person name="Fernandes L."/>
            <person name="Derengowski L.S."/>
            <person name="Ferreira K.S."/>
            <person name="Souza R.C."/>
            <person name="Ruiz J.C."/>
            <person name="de Andrade N.C."/>
            <person name="Paes H.C."/>
            <person name="Nicola A.M."/>
            <person name="Albuquerque P."/>
            <person name="Gerber A.L."/>
            <person name="Martins V.P."/>
            <person name="Peconick L.D."/>
            <person name="Neto A.V."/>
            <person name="Chaucanez C.B."/>
            <person name="Silva P.A."/>
            <person name="Cunha O.L."/>
            <person name="de Oliveira F.F."/>
            <person name="dos Santos T.C."/>
            <person name="Barros A.L."/>
            <person name="Soares M.A."/>
            <person name="de Oliveira L.M."/>
            <person name="Marini M.M."/>
            <person name="Villalobos-Duno H."/>
            <person name="Cunha M.M."/>
            <person name="de Hoog S."/>
            <person name="da Silveira J.F."/>
            <person name="Henrissat B."/>
            <person name="Nino-Vega G.A."/>
            <person name="Cisalpino P.S."/>
            <person name="Mora-Montes H.M."/>
            <person name="Almeida S.R."/>
            <person name="Stajich J.E."/>
            <person name="Lopes-Bezerra L.M."/>
            <person name="Vasconcelos A.T."/>
            <person name="Felipe M.S."/>
        </authorList>
    </citation>
    <scope>NUCLEOTIDE SEQUENCE [LARGE SCALE GENOMIC DNA]</scope>
    <source>
        <strain evidence="1 2">1099-18</strain>
    </source>
</reference>